<dbReference type="InterPro" id="IPR001841">
    <property type="entry name" value="Znf_RING"/>
</dbReference>
<dbReference type="SMART" id="SM00336">
    <property type="entry name" value="BBOX"/>
    <property type="match status" value="1"/>
</dbReference>
<feature type="domain" description="B30.2/SPRY" evidence="10">
    <location>
        <begin position="359"/>
        <end position="553"/>
    </location>
</feature>
<dbReference type="InterPro" id="IPR013083">
    <property type="entry name" value="Znf_RING/FYVE/PHD"/>
</dbReference>
<evidence type="ECO:0000313" key="12">
    <source>
        <dbReference type="Proteomes" id="UP000694680"/>
    </source>
</evidence>
<keyword evidence="4" id="KW-0862">Zinc</keyword>
<dbReference type="PRINTS" id="PR01407">
    <property type="entry name" value="BUTYPHLNCDUF"/>
</dbReference>
<dbReference type="InterPro" id="IPR013320">
    <property type="entry name" value="ConA-like_dom_sf"/>
</dbReference>
<sequence>MAEGGEALLCCMCLDPLEEPLIVPCGHNYCRTCISVFCDGEEEANNIYRCPQCKKRSSPRPVRVRHRLAELLEELERSRIQDDSYEGPEDVACDFCTRTKVKASKSCLVCMASYCEEHLELHHEVAPLKRHKLVDPSKKLQENICSQHDEVMKIFCRTDQQCICILCSMEDHKNHDMVSAAGERSEKQRELQESRAEMQKNIQDRKEDLELLEQTMKNINLSADQTVEDIENIFTELIRLTLRKSFELQKEVRSKQKTEVSRLRELQVELEQEIIELKKRDLELERLFLTEDHLQFILSYSSMSALSTSTHPSIIHQGWGPQNYFEEVTAVVSELTDHLFHILMDDWNKVCQTVENVDVSVPPPEPTSRAGFLQYSQDITLDPNTAHSMLELSEGNRKVTVSRGDQSRPDHPHRFTVYAQALSTEALTGRCYWEVDWTGTMVRVAVAYKSISRAGNGNECVFGHNDKSWMLFCTHNKYILFHNVQTCVSGPQWSRIGVYLDHSAGILSFYSITETMTLLHRVHTTFTEPLHAGVQMCWNQGDSAEFCQLSQEP</sequence>
<dbReference type="PROSITE" id="PS50188">
    <property type="entry name" value="B302_SPRY"/>
    <property type="match status" value="1"/>
</dbReference>
<dbReference type="PANTHER" id="PTHR25465:SF5">
    <property type="entry name" value="E3 UBIQUITIN_ISG15 LIGASE TRIM25-RELATED"/>
    <property type="match status" value="1"/>
</dbReference>
<evidence type="ECO:0000259" key="8">
    <source>
        <dbReference type="PROSITE" id="PS50089"/>
    </source>
</evidence>
<evidence type="ECO:0000259" key="9">
    <source>
        <dbReference type="PROSITE" id="PS50119"/>
    </source>
</evidence>
<dbReference type="InterPro" id="IPR043136">
    <property type="entry name" value="B30.2/SPRY_sf"/>
</dbReference>
<feature type="domain" description="RING-type" evidence="8">
    <location>
        <begin position="10"/>
        <end position="54"/>
    </location>
</feature>
<dbReference type="Gene3D" id="4.10.830.40">
    <property type="match status" value="1"/>
</dbReference>
<dbReference type="PROSITE" id="PS00518">
    <property type="entry name" value="ZF_RING_1"/>
    <property type="match status" value="1"/>
</dbReference>
<dbReference type="Pfam" id="PF25600">
    <property type="entry name" value="TRIM_CC"/>
    <property type="match status" value="1"/>
</dbReference>
<evidence type="ECO:0000256" key="2">
    <source>
        <dbReference type="ARBA" id="ARBA00022723"/>
    </source>
</evidence>
<dbReference type="SUPFAM" id="SSF57850">
    <property type="entry name" value="RING/U-box"/>
    <property type="match status" value="1"/>
</dbReference>
<dbReference type="SUPFAM" id="SSF49899">
    <property type="entry name" value="Concanavalin A-like lectins/glucanases"/>
    <property type="match status" value="1"/>
</dbReference>
<dbReference type="InterPro" id="IPR000315">
    <property type="entry name" value="Znf_B-box"/>
</dbReference>
<dbReference type="OrthoDB" id="9903688at2759"/>
<dbReference type="InterPro" id="IPR003877">
    <property type="entry name" value="SPRY_dom"/>
</dbReference>
<dbReference type="Gene3D" id="3.30.160.60">
    <property type="entry name" value="Classic Zinc Finger"/>
    <property type="match status" value="1"/>
</dbReference>
<dbReference type="GeneID" id="114469625"/>
<evidence type="ECO:0000313" key="11">
    <source>
        <dbReference type="Ensembl" id="ENSGWIP00000016366.1"/>
    </source>
</evidence>
<dbReference type="SMART" id="SM00184">
    <property type="entry name" value="RING"/>
    <property type="match status" value="1"/>
</dbReference>
<dbReference type="AlphaFoldDB" id="A0A8C5E4L1"/>
<gene>
    <name evidence="11" type="primary">LOC114469625</name>
</gene>
<dbReference type="InterPro" id="IPR003879">
    <property type="entry name" value="Butyrophylin_SPRY"/>
</dbReference>
<dbReference type="InterPro" id="IPR051051">
    <property type="entry name" value="E3_ubiq-ligase_TRIM/RNF"/>
</dbReference>
<keyword evidence="3 6" id="KW-0863">Zinc-finger</keyword>
<proteinExistence type="predicted"/>
<dbReference type="Proteomes" id="UP000694680">
    <property type="component" value="Chromosome 9"/>
</dbReference>
<dbReference type="InterPro" id="IPR058030">
    <property type="entry name" value="TRIM8/14/16/25/29/45/65_CC"/>
</dbReference>
<keyword evidence="12" id="KW-1185">Reference proteome</keyword>
<dbReference type="CDD" id="cd16040">
    <property type="entry name" value="SPRY_PRY_SNTX"/>
    <property type="match status" value="1"/>
</dbReference>
<dbReference type="GO" id="GO:0005737">
    <property type="term" value="C:cytoplasm"/>
    <property type="evidence" value="ECO:0007669"/>
    <property type="project" value="UniProtKB-ARBA"/>
</dbReference>
<name>A0A8C5E4L1_GOUWI</name>
<evidence type="ECO:0000256" key="1">
    <source>
        <dbReference type="ARBA" id="ARBA00022588"/>
    </source>
</evidence>
<dbReference type="Gene3D" id="3.30.40.10">
    <property type="entry name" value="Zinc/RING finger domain, C3HC4 (zinc finger)"/>
    <property type="match status" value="1"/>
</dbReference>
<protein>
    <submittedName>
        <fullName evidence="11">Tripartite motif-containing protein 16-like</fullName>
    </submittedName>
</protein>
<evidence type="ECO:0000256" key="4">
    <source>
        <dbReference type="ARBA" id="ARBA00022833"/>
    </source>
</evidence>
<keyword evidence="2" id="KW-0479">Metal-binding</keyword>
<dbReference type="PANTHER" id="PTHR25465">
    <property type="entry name" value="B-BOX DOMAIN CONTAINING"/>
    <property type="match status" value="1"/>
</dbReference>
<keyword evidence="1" id="KW-0399">Innate immunity</keyword>
<dbReference type="PROSITE" id="PS50119">
    <property type="entry name" value="ZF_BBOX"/>
    <property type="match status" value="1"/>
</dbReference>
<dbReference type="Pfam" id="PF00622">
    <property type="entry name" value="SPRY"/>
    <property type="match status" value="1"/>
</dbReference>
<dbReference type="InterPro" id="IPR017907">
    <property type="entry name" value="Znf_RING_CS"/>
</dbReference>
<dbReference type="Pfam" id="PF15227">
    <property type="entry name" value="zf-C3HC4_4"/>
    <property type="match status" value="1"/>
</dbReference>
<dbReference type="Pfam" id="PF00643">
    <property type="entry name" value="zf-B_box"/>
    <property type="match status" value="1"/>
</dbReference>
<dbReference type="Ensembl" id="ENSGWIT00000018075.1">
    <property type="protein sequence ID" value="ENSGWIP00000016366.1"/>
    <property type="gene ID" value="ENSGWIG00000009179.1"/>
</dbReference>
<reference evidence="11" key="3">
    <citation type="submission" date="2025-09" db="UniProtKB">
        <authorList>
            <consortium name="Ensembl"/>
        </authorList>
    </citation>
    <scope>IDENTIFICATION</scope>
</reference>
<evidence type="ECO:0000256" key="6">
    <source>
        <dbReference type="PROSITE-ProRule" id="PRU00024"/>
    </source>
</evidence>
<dbReference type="InterPro" id="IPR001870">
    <property type="entry name" value="B30.2/SPRY"/>
</dbReference>
<accession>A0A8C5E4L1</accession>
<evidence type="ECO:0000256" key="7">
    <source>
        <dbReference type="SAM" id="Coils"/>
    </source>
</evidence>
<dbReference type="Gene3D" id="2.60.120.920">
    <property type="match status" value="1"/>
</dbReference>
<dbReference type="PROSITE" id="PS50089">
    <property type="entry name" value="ZF_RING_2"/>
    <property type="match status" value="1"/>
</dbReference>
<dbReference type="GO" id="GO:0045087">
    <property type="term" value="P:innate immune response"/>
    <property type="evidence" value="ECO:0007669"/>
    <property type="project" value="UniProtKB-KW"/>
</dbReference>
<keyword evidence="7" id="KW-0175">Coiled coil</keyword>
<evidence type="ECO:0000256" key="3">
    <source>
        <dbReference type="ARBA" id="ARBA00022771"/>
    </source>
</evidence>
<reference evidence="11" key="2">
    <citation type="submission" date="2025-08" db="UniProtKB">
        <authorList>
            <consortium name="Ensembl"/>
        </authorList>
    </citation>
    <scope>IDENTIFICATION</scope>
</reference>
<dbReference type="SMART" id="SM00449">
    <property type="entry name" value="SPRY"/>
    <property type="match status" value="1"/>
</dbReference>
<dbReference type="GO" id="GO:0008270">
    <property type="term" value="F:zinc ion binding"/>
    <property type="evidence" value="ECO:0007669"/>
    <property type="project" value="UniProtKB-KW"/>
</dbReference>
<dbReference type="SMART" id="SM00589">
    <property type="entry name" value="PRY"/>
    <property type="match status" value="1"/>
</dbReference>
<dbReference type="CDD" id="cd19769">
    <property type="entry name" value="Bbox2_TRIM16-like"/>
    <property type="match status" value="1"/>
</dbReference>
<feature type="coiled-coil region" evidence="7">
    <location>
        <begin position="177"/>
        <end position="222"/>
    </location>
</feature>
<dbReference type="RefSeq" id="XP_028313106.1">
    <property type="nucleotide sequence ID" value="XM_028457305.1"/>
</dbReference>
<organism evidence="11 12">
    <name type="scientific">Gouania willdenowi</name>
    <name type="common">Blunt-snouted clingfish</name>
    <name type="synonym">Lepadogaster willdenowi</name>
    <dbReference type="NCBI Taxonomy" id="441366"/>
    <lineage>
        <taxon>Eukaryota</taxon>
        <taxon>Metazoa</taxon>
        <taxon>Chordata</taxon>
        <taxon>Craniata</taxon>
        <taxon>Vertebrata</taxon>
        <taxon>Euteleostomi</taxon>
        <taxon>Actinopterygii</taxon>
        <taxon>Neopterygii</taxon>
        <taxon>Teleostei</taxon>
        <taxon>Neoteleostei</taxon>
        <taxon>Acanthomorphata</taxon>
        <taxon>Ovalentaria</taxon>
        <taxon>Blenniimorphae</taxon>
        <taxon>Blenniiformes</taxon>
        <taxon>Gobiesocoidei</taxon>
        <taxon>Gobiesocidae</taxon>
        <taxon>Gobiesocinae</taxon>
        <taxon>Gouania</taxon>
    </lineage>
</organism>
<dbReference type="InterPro" id="IPR006574">
    <property type="entry name" value="PRY"/>
</dbReference>
<reference evidence="11" key="1">
    <citation type="submission" date="2020-06" db="EMBL/GenBank/DDBJ databases">
        <authorList>
            <consortium name="Wellcome Sanger Institute Data Sharing"/>
        </authorList>
    </citation>
    <scope>NUCLEOTIDE SEQUENCE [LARGE SCALE GENOMIC DNA]</scope>
</reference>
<dbReference type="SUPFAM" id="SSF57845">
    <property type="entry name" value="B-box zinc-binding domain"/>
    <property type="match status" value="1"/>
</dbReference>
<keyword evidence="5" id="KW-0391">Immunity</keyword>
<feature type="coiled-coil region" evidence="7">
    <location>
        <begin position="253"/>
        <end position="287"/>
    </location>
</feature>
<dbReference type="Pfam" id="PF13765">
    <property type="entry name" value="PRY"/>
    <property type="match status" value="1"/>
</dbReference>
<feature type="domain" description="B box-type" evidence="9">
    <location>
        <begin position="140"/>
        <end position="180"/>
    </location>
</feature>
<evidence type="ECO:0000259" key="10">
    <source>
        <dbReference type="PROSITE" id="PS50188"/>
    </source>
</evidence>
<evidence type="ECO:0000256" key="5">
    <source>
        <dbReference type="ARBA" id="ARBA00022859"/>
    </source>
</evidence>